<dbReference type="HOGENOM" id="CLU_047340_2_0_1"/>
<protein>
    <recommendedName>
        <fullName evidence="4">BZIP domain-containing protein</fullName>
    </recommendedName>
</protein>
<dbReference type="EMBL" id="GL376579">
    <property type="status" value="NOT_ANNOTATED_CDS"/>
    <property type="molecule type" value="Genomic_DNA"/>
</dbReference>
<keyword evidence="3" id="KW-1185">Reference proteome</keyword>
<accession>K3XC40</accession>
<dbReference type="AlphaFoldDB" id="K3XC40"/>
<evidence type="ECO:0000313" key="2">
    <source>
        <dbReference type="EnsemblProtists" id="PYU1_T014789"/>
    </source>
</evidence>
<name>K3XC40_GLOUD</name>
<sequence length="471" mass="53574">MDSDNESEMIVDPELVRELLVTGSAEEIVAEQNARTLLARRQRRRVNMARYRHRKKVGIEEMQHEEQVLLAQLHATVHAHTSQTSEVVSPARAQSPEIAMKLDAFVDLVTEKEQLRQENTALRKQWTVFTKFQQMLREESELFANGSIDTELMSSSIAARSPRSDNTEDESKAPPSGQVAHHASDNDAGNGYWVQLDEDDDNPFFYIPYDEQESRMLVNSMRQRIFEFQTQNENPSFQSRAQVVSLFDWTVHLLFEWDENQQVNMLRYTFSKTFRNPMRSLEELVDLEWRVFHDPKLYDDIHSGKIKSRVMQSFDADQMSLRVWNAPSADQSLKVRVLGLHSRGSYRDPAGRDGQLFAVLALLPKGLPLSSTSTRPSCSDGGSEDGGDGVASDQASEEDPVMWFTSNGFIYTHYCANQLEPGAIDVEYGGKIQILDEEHGRFYMVDLGTTLLRLENLLLPFRVLPSSSDGG</sequence>
<feature type="compositionally biased region" description="Basic and acidic residues" evidence="1">
    <location>
        <begin position="162"/>
        <end position="172"/>
    </location>
</feature>
<evidence type="ECO:0000256" key="1">
    <source>
        <dbReference type="SAM" id="MobiDB-lite"/>
    </source>
</evidence>
<proteinExistence type="predicted"/>
<dbReference type="InParanoid" id="K3XC40"/>
<organism evidence="2 3">
    <name type="scientific">Globisporangium ultimum (strain ATCC 200006 / CBS 805.95 / DAOM BR144)</name>
    <name type="common">Pythium ultimum</name>
    <dbReference type="NCBI Taxonomy" id="431595"/>
    <lineage>
        <taxon>Eukaryota</taxon>
        <taxon>Sar</taxon>
        <taxon>Stramenopiles</taxon>
        <taxon>Oomycota</taxon>
        <taxon>Peronosporomycetes</taxon>
        <taxon>Pythiales</taxon>
        <taxon>Pythiaceae</taxon>
        <taxon>Globisporangium</taxon>
    </lineage>
</organism>
<evidence type="ECO:0008006" key="4">
    <source>
        <dbReference type="Google" id="ProtNLM"/>
    </source>
</evidence>
<dbReference type="VEuPathDB" id="FungiDB:PYU1_G014758"/>
<dbReference type="eggNOG" id="ENOG502T3FC">
    <property type="taxonomic scope" value="Eukaryota"/>
</dbReference>
<feature type="region of interest" description="Disordered" evidence="1">
    <location>
        <begin position="370"/>
        <end position="397"/>
    </location>
</feature>
<reference evidence="3" key="2">
    <citation type="submission" date="2010-04" db="EMBL/GenBank/DDBJ databases">
        <authorList>
            <person name="Buell R."/>
            <person name="Hamilton J."/>
            <person name="Hostetler J."/>
        </authorList>
    </citation>
    <scope>NUCLEOTIDE SEQUENCE [LARGE SCALE GENOMIC DNA]</scope>
    <source>
        <strain evidence="3">DAOM:BR144</strain>
    </source>
</reference>
<reference evidence="2" key="3">
    <citation type="submission" date="2015-02" db="UniProtKB">
        <authorList>
            <consortium name="EnsemblProtists"/>
        </authorList>
    </citation>
    <scope>IDENTIFICATION</scope>
    <source>
        <strain evidence="2">DAOM BR144</strain>
    </source>
</reference>
<reference evidence="3" key="1">
    <citation type="journal article" date="2010" name="Genome Biol.">
        <title>Genome sequence of the necrotrophic plant pathogen Pythium ultimum reveals original pathogenicity mechanisms and effector repertoire.</title>
        <authorList>
            <person name="Levesque C.A."/>
            <person name="Brouwer H."/>
            <person name="Cano L."/>
            <person name="Hamilton J.P."/>
            <person name="Holt C."/>
            <person name="Huitema E."/>
            <person name="Raffaele S."/>
            <person name="Robideau G.P."/>
            <person name="Thines M."/>
            <person name="Win J."/>
            <person name="Zerillo M.M."/>
            <person name="Beakes G.W."/>
            <person name="Boore J.L."/>
            <person name="Busam D."/>
            <person name="Dumas B."/>
            <person name="Ferriera S."/>
            <person name="Fuerstenberg S.I."/>
            <person name="Gachon C.M."/>
            <person name="Gaulin E."/>
            <person name="Govers F."/>
            <person name="Grenville-Briggs L."/>
            <person name="Horner N."/>
            <person name="Hostetler J."/>
            <person name="Jiang R.H."/>
            <person name="Johnson J."/>
            <person name="Krajaejun T."/>
            <person name="Lin H."/>
            <person name="Meijer H.J."/>
            <person name="Moore B."/>
            <person name="Morris P."/>
            <person name="Phuntmart V."/>
            <person name="Puiu D."/>
            <person name="Shetty J."/>
            <person name="Stajich J.E."/>
            <person name="Tripathy S."/>
            <person name="Wawra S."/>
            <person name="van West P."/>
            <person name="Whitty B.R."/>
            <person name="Coutinho P.M."/>
            <person name="Henrissat B."/>
            <person name="Martin F."/>
            <person name="Thomas P.D."/>
            <person name="Tyler B.M."/>
            <person name="De Vries R.P."/>
            <person name="Kamoun S."/>
            <person name="Yandell M."/>
            <person name="Tisserat N."/>
            <person name="Buell C.R."/>
        </authorList>
    </citation>
    <scope>NUCLEOTIDE SEQUENCE</scope>
    <source>
        <strain evidence="3">DAOM:BR144</strain>
    </source>
</reference>
<dbReference type="Proteomes" id="UP000019132">
    <property type="component" value="Unassembled WGS sequence"/>
</dbReference>
<feature type="region of interest" description="Disordered" evidence="1">
    <location>
        <begin position="157"/>
        <end position="185"/>
    </location>
</feature>
<dbReference type="EnsemblProtists" id="PYU1_T014789">
    <property type="protein sequence ID" value="PYU1_T014789"/>
    <property type="gene ID" value="PYU1_G014758"/>
</dbReference>
<evidence type="ECO:0000313" key="3">
    <source>
        <dbReference type="Proteomes" id="UP000019132"/>
    </source>
</evidence>